<dbReference type="SUPFAM" id="SSF48317">
    <property type="entry name" value="Acid phosphatase/Vanadium-dependent haloperoxidase"/>
    <property type="match status" value="1"/>
</dbReference>
<protein>
    <recommendedName>
        <fullName evidence="7">Phosphatidic acid phosphatase type 2/haloperoxidase domain-containing protein</fullName>
    </recommendedName>
</protein>
<feature type="transmembrane region" description="Helical" evidence="6">
    <location>
        <begin position="104"/>
        <end position="124"/>
    </location>
</feature>
<evidence type="ECO:0000259" key="7">
    <source>
        <dbReference type="SMART" id="SM00014"/>
    </source>
</evidence>
<dbReference type="SMART" id="SM00014">
    <property type="entry name" value="acidPPc"/>
    <property type="match status" value="1"/>
</dbReference>
<dbReference type="GO" id="GO:0008195">
    <property type="term" value="F:phosphatidate phosphatase activity"/>
    <property type="evidence" value="ECO:0007669"/>
    <property type="project" value="TreeGrafter"/>
</dbReference>
<feature type="transmembrane region" description="Helical" evidence="6">
    <location>
        <begin position="240"/>
        <end position="259"/>
    </location>
</feature>
<evidence type="ECO:0000256" key="3">
    <source>
        <dbReference type="ARBA" id="ARBA00022692"/>
    </source>
</evidence>
<organism evidence="8">
    <name type="scientific">Terrestrivirus sp</name>
    <dbReference type="NCBI Taxonomy" id="2487775"/>
    <lineage>
        <taxon>Viruses</taxon>
        <taxon>Varidnaviria</taxon>
        <taxon>Bamfordvirae</taxon>
        <taxon>Nucleocytoviricota</taxon>
        <taxon>Megaviricetes</taxon>
        <taxon>Imitervirales</taxon>
        <taxon>Mimiviridae</taxon>
        <taxon>Klosneuvirinae</taxon>
    </lineage>
</organism>
<accession>A0A3G4ZL75</accession>
<feature type="domain" description="Phosphatidic acid phosphatase type 2/haloperoxidase" evidence="7">
    <location>
        <begin position="163"/>
        <end position="318"/>
    </location>
</feature>
<dbReference type="InterPro" id="IPR036938">
    <property type="entry name" value="PAP2/HPO_sf"/>
</dbReference>
<sequence length="343" mass="39152">MPNNVLLNCGRFISIGVLYIFSSCITFYKLTKFRGSDVSSGNTNKNFWFDKKWWHNYVVQCLLLIGLVIYAFEMRSSSVATRPIFFERDPSLSYPQVPEHVPNVMLASIVICVPAGVIILLLCFELCKPKYMTTDDNNNNNNNNNNNSTRFIAFIKLFFWLSIGLAHTLLLAMSIYNTLKITSGRLRPNFYAVCNYAGYNDAYNNNNYTYYNSMTETGALGDYSKCMATDSEIDDASRSFPSGHAALSFASMVYTMYLVRTLIDCDKTQWFSFRSFMSLTVLILSAYISITRVWDYEHHFDDILAGTLIGIFCSIISWSNIEKQIIKIQKKSLNSVSTEVMQV</sequence>
<evidence type="ECO:0000256" key="1">
    <source>
        <dbReference type="ARBA" id="ARBA00004141"/>
    </source>
</evidence>
<evidence type="ECO:0000256" key="2">
    <source>
        <dbReference type="ARBA" id="ARBA00008816"/>
    </source>
</evidence>
<name>A0A3G4ZL75_9VIRU</name>
<dbReference type="GO" id="GO:0046839">
    <property type="term" value="P:phospholipid dephosphorylation"/>
    <property type="evidence" value="ECO:0007669"/>
    <property type="project" value="TreeGrafter"/>
</dbReference>
<dbReference type="PANTHER" id="PTHR10165:SF35">
    <property type="entry name" value="RE23632P"/>
    <property type="match status" value="1"/>
</dbReference>
<feature type="transmembrane region" description="Helical" evidence="6">
    <location>
        <begin position="271"/>
        <end position="291"/>
    </location>
</feature>
<dbReference type="EMBL" id="MK071979">
    <property type="protein sequence ID" value="AYV75154.1"/>
    <property type="molecule type" value="Genomic_DNA"/>
</dbReference>
<comment type="subcellular location">
    <subcellularLocation>
        <location evidence="1">Membrane</location>
        <topology evidence="1">Multi-pass membrane protein</topology>
    </subcellularLocation>
</comment>
<keyword evidence="4 6" id="KW-1133">Transmembrane helix</keyword>
<dbReference type="Pfam" id="PF01569">
    <property type="entry name" value="PAP2"/>
    <property type="match status" value="1"/>
</dbReference>
<dbReference type="InterPro" id="IPR043216">
    <property type="entry name" value="PAP-like"/>
</dbReference>
<dbReference type="GO" id="GO:0006644">
    <property type="term" value="P:phospholipid metabolic process"/>
    <property type="evidence" value="ECO:0007669"/>
    <property type="project" value="InterPro"/>
</dbReference>
<evidence type="ECO:0000256" key="4">
    <source>
        <dbReference type="ARBA" id="ARBA00022989"/>
    </source>
</evidence>
<dbReference type="Gene3D" id="1.20.144.10">
    <property type="entry name" value="Phosphatidic acid phosphatase type 2/haloperoxidase"/>
    <property type="match status" value="1"/>
</dbReference>
<proteinExistence type="inferred from homology"/>
<comment type="similarity">
    <text evidence="2">Belongs to the PA-phosphatase related phosphoesterase family.</text>
</comment>
<gene>
    <name evidence="8" type="ORF">Terrestrivirus1_28</name>
</gene>
<dbReference type="PANTHER" id="PTHR10165">
    <property type="entry name" value="LIPID PHOSPHATE PHOSPHATASE"/>
    <property type="match status" value="1"/>
</dbReference>
<evidence type="ECO:0000313" key="8">
    <source>
        <dbReference type="EMBL" id="AYV75154.1"/>
    </source>
</evidence>
<evidence type="ECO:0000256" key="6">
    <source>
        <dbReference type="SAM" id="Phobius"/>
    </source>
</evidence>
<feature type="transmembrane region" description="Helical" evidence="6">
    <location>
        <begin position="303"/>
        <end position="321"/>
    </location>
</feature>
<feature type="transmembrane region" description="Helical" evidence="6">
    <location>
        <begin position="157"/>
        <end position="176"/>
    </location>
</feature>
<keyword evidence="3 6" id="KW-0812">Transmembrane</keyword>
<keyword evidence="5 6" id="KW-0472">Membrane</keyword>
<feature type="transmembrane region" description="Helical" evidence="6">
    <location>
        <begin position="12"/>
        <end position="30"/>
    </location>
</feature>
<reference evidence="8" key="1">
    <citation type="submission" date="2018-10" db="EMBL/GenBank/DDBJ databases">
        <title>Hidden diversity of soil giant viruses.</title>
        <authorList>
            <person name="Schulz F."/>
            <person name="Alteio L."/>
            <person name="Goudeau D."/>
            <person name="Ryan E.M."/>
            <person name="Malmstrom R.R."/>
            <person name="Blanchard J."/>
            <person name="Woyke T."/>
        </authorList>
    </citation>
    <scope>NUCLEOTIDE SEQUENCE</scope>
    <source>
        <strain evidence="8">TEV1</strain>
    </source>
</reference>
<dbReference type="GO" id="GO:0016020">
    <property type="term" value="C:membrane"/>
    <property type="evidence" value="ECO:0007669"/>
    <property type="project" value="UniProtKB-SubCell"/>
</dbReference>
<evidence type="ECO:0000256" key="5">
    <source>
        <dbReference type="ARBA" id="ARBA00023136"/>
    </source>
</evidence>
<feature type="transmembrane region" description="Helical" evidence="6">
    <location>
        <begin position="54"/>
        <end position="72"/>
    </location>
</feature>
<dbReference type="InterPro" id="IPR000326">
    <property type="entry name" value="PAP2/HPO"/>
</dbReference>